<organism evidence="4 5">
    <name type="scientific">Pedobacter hartonius</name>
    <dbReference type="NCBI Taxonomy" id="425514"/>
    <lineage>
        <taxon>Bacteria</taxon>
        <taxon>Pseudomonadati</taxon>
        <taxon>Bacteroidota</taxon>
        <taxon>Sphingobacteriia</taxon>
        <taxon>Sphingobacteriales</taxon>
        <taxon>Sphingobacteriaceae</taxon>
        <taxon>Pedobacter</taxon>
    </lineage>
</organism>
<dbReference type="SMART" id="SM00448">
    <property type="entry name" value="REC"/>
    <property type="match status" value="1"/>
</dbReference>
<keyword evidence="1 2" id="KW-0597">Phosphoprotein</keyword>
<evidence type="ECO:0000256" key="2">
    <source>
        <dbReference type="PROSITE-ProRule" id="PRU00169"/>
    </source>
</evidence>
<dbReference type="STRING" id="425514.SAMN05443550_11535"/>
<dbReference type="SUPFAM" id="SSF52172">
    <property type="entry name" value="CheY-like"/>
    <property type="match status" value="1"/>
</dbReference>
<evidence type="ECO:0000256" key="1">
    <source>
        <dbReference type="ARBA" id="ARBA00022553"/>
    </source>
</evidence>
<dbReference type="PROSITE" id="PS50110">
    <property type="entry name" value="RESPONSE_REGULATORY"/>
    <property type="match status" value="1"/>
</dbReference>
<dbReference type="AlphaFoldDB" id="A0A1H4HBG5"/>
<dbReference type="GO" id="GO:0000160">
    <property type="term" value="P:phosphorelay signal transduction system"/>
    <property type="evidence" value="ECO:0007669"/>
    <property type="project" value="InterPro"/>
</dbReference>
<dbReference type="InterPro" id="IPR001789">
    <property type="entry name" value="Sig_transdc_resp-reg_receiver"/>
</dbReference>
<dbReference type="EMBL" id="FNRA01000015">
    <property type="protein sequence ID" value="SEB19149.1"/>
    <property type="molecule type" value="Genomic_DNA"/>
</dbReference>
<feature type="domain" description="Response regulatory" evidence="3">
    <location>
        <begin position="4"/>
        <end position="119"/>
    </location>
</feature>
<dbReference type="RefSeq" id="WP_090559783.1">
    <property type="nucleotide sequence ID" value="NZ_FNRA01000015.1"/>
</dbReference>
<evidence type="ECO:0000313" key="4">
    <source>
        <dbReference type="EMBL" id="SEB19149.1"/>
    </source>
</evidence>
<protein>
    <submittedName>
        <fullName evidence="4">Twitching motility two-component system response regulator PilG/two-component system, OmpR family, alkaline phosphatase synthesis response regulator PhoP</fullName>
    </submittedName>
</protein>
<dbReference type="Gene3D" id="3.40.50.2300">
    <property type="match status" value="1"/>
</dbReference>
<reference evidence="4 5" key="1">
    <citation type="submission" date="2016-10" db="EMBL/GenBank/DDBJ databases">
        <authorList>
            <person name="de Groot N.N."/>
        </authorList>
    </citation>
    <scope>NUCLEOTIDE SEQUENCE [LARGE SCALE GENOMIC DNA]</scope>
    <source>
        <strain evidence="4 5">DSM 19033</strain>
    </source>
</reference>
<dbReference type="OrthoDB" id="677887at2"/>
<keyword evidence="5" id="KW-1185">Reference proteome</keyword>
<dbReference type="Proteomes" id="UP000198850">
    <property type="component" value="Unassembled WGS sequence"/>
</dbReference>
<dbReference type="PANTHER" id="PTHR44591">
    <property type="entry name" value="STRESS RESPONSE REGULATOR PROTEIN 1"/>
    <property type="match status" value="1"/>
</dbReference>
<accession>A0A1H4HBG5</accession>
<feature type="modified residue" description="4-aspartylphosphate" evidence="2">
    <location>
        <position position="53"/>
    </location>
</feature>
<dbReference type="Pfam" id="PF00072">
    <property type="entry name" value="Response_reg"/>
    <property type="match status" value="1"/>
</dbReference>
<dbReference type="InterPro" id="IPR050595">
    <property type="entry name" value="Bact_response_regulator"/>
</dbReference>
<name>A0A1H4HBG5_9SPHI</name>
<evidence type="ECO:0000313" key="5">
    <source>
        <dbReference type="Proteomes" id="UP000198850"/>
    </source>
</evidence>
<sequence length="121" mass="13644">MNKKIVIFDDDQDILTAMESVLDFVDWDLMTFSSGQDAIKVISKEKPDLILMDVLLDGFDGREICRSIKENTELKHIPIILISGQQGAEAAQHQDFGPNDFLPKPFNIGDLIDKVYFQLAS</sequence>
<dbReference type="InterPro" id="IPR011006">
    <property type="entry name" value="CheY-like_superfamily"/>
</dbReference>
<dbReference type="PANTHER" id="PTHR44591:SF3">
    <property type="entry name" value="RESPONSE REGULATORY DOMAIN-CONTAINING PROTEIN"/>
    <property type="match status" value="1"/>
</dbReference>
<evidence type="ECO:0000259" key="3">
    <source>
        <dbReference type="PROSITE" id="PS50110"/>
    </source>
</evidence>
<gene>
    <name evidence="4" type="ORF">SAMN05443550_11535</name>
</gene>
<proteinExistence type="predicted"/>